<reference evidence="2 3" key="1">
    <citation type="submission" date="2018-09" db="EMBL/GenBank/DDBJ databases">
        <title>Genomic investigation of the strawberry pathogen Phytophthora fragariae indicates pathogenicity is determined by transcriptional variation in three key races.</title>
        <authorList>
            <person name="Adams T.M."/>
            <person name="Armitage A.D."/>
            <person name="Sobczyk M.K."/>
            <person name="Bates H.J."/>
            <person name="Dunwell J.M."/>
            <person name="Nellist C.F."/>
            <person name="Harrison R.J."/>
        </authorList>
    </citation>
    <scope>NUCLEOTIDE SEQUENCE [LARGE SCALE GENOMIC DNA]</scope>
    <source>
        <strain evidence="2 3">SCRP324</strain>
    </source>
</reference>
<evidence type="ECO:0000256" key="1">
    <source>
        <dbReference type="SAM" id="MobiDB-lite"/>
    </source>
</evidence>
<organism evidence="2 3">
    <name type="scientific">Phytophthora rubi</name>
    <dbReference type="NCBI Taxonomy" id="129364"/>
    <lineage>
        <taxon>Eukaryota</taxon>
        <taxon>Sar</taxon>
        <taxon>Stramenopiles</taxon>
        <taxon>Oomycota</taxon>
        <taxon>Peronosporomycetes</taxon>
        <taxon>Peronosporales</taxon>
        <taxon>Peronosporaceae</taxon>
        <taxon>Phytophthora</taxon>
    </lineage>
</organism>
<dbReference type="Proteomes" id="UP000435112">
    <property type="component" value="Unassembled WGS sequence"/>
</dbReference>
<name>A0A6A3NFP9_9STRA</name>
<sequence length="301" mass="34086">MTGCRVFRLRFLYIYRRKEIQERTMRTGKSTRGKEWTSGEVMVLVTAWKHAIAETLPIGHTTDPFYTSVYDIYVEALGRLVGSTGKPAWFDLEPEERTRVLQKWKRVVIAEQCYGALSGVFEDEPSVHPVNGGVEVGADETEASTTPVPPDTTSKSKKRTRDAAADMEVVMDKAVKAVRKASRREFEEYSKQPERRTRRRTLCYASCSVCISSLSVSMASARVLPIVRHRQKVSEIERPLIYPSESPVKASSRHVALRLSNLERGHHVLRVGEGRIHDDKEWDRVVLVQTRQQASGSVRAA</sequence>
<dbReference type="AlphaFoldDB" id="A0A6A3NFP9"/>
<evidence type="ECO:0000313" key="2">
    <source>
        <dbReference type="EMBL" id="KAE9040913.1"/>
    </source>
</evidence>
<feature type="region of interest" description="Disordered" evidence="1">
    <location>
        <begin position="133"/>
        <end position="164"/>
    </location>
</feature>
<evidence type="ECO:0000313" key="3">
    <source>
        <dbReference type="Proteomes" id="UP000435112"/>
    </source>
</evidence>
<gene>
    <name evidence="2" type="ORF">PR002_g4720</name>
</gene>
<accession>A0A6A3NFP9</accession>
<dbReference type="EMBL" id="QXFU01000190">
    <property type="protein sequence ID" value="KAE9040913.1"/>
    <property type="molecule type" value="Genomic_DNA"/>
</dbReference>
<comment type="caution">
    <text evidence="2">The sequence shown here is derived from an EMBL/GenBank/DDBJ whole genome shotgun (WGS) entry which is preliminary data.</text>
</comment>
<proteinExistence type="predicted"/>
<protein>
    <submittedName>
        <fullName evidence="2">Uncharacterized protein</fullName>
    </submittedName>
</protein>